<dbReference type="InterPro" id="IPR003877">
    <property type="entry name" value="SPRY_dom"/>
</dbReference>
<dbReference type="OMA" id="YYPAISH"/>
<feature type="region of interest" description="Disordered" evidence="4">
    <location>
        <begin position="386"/>
        <end position="405"/>
    </location>
</feature>
<dbReference type="SUPFAM" id="SSF49899">
    <property type="entry name" value="Concanavalin A-like lectins/glucanases"/>
    <property type="match status" value="1"/>
</dbReference>
<keyword evidence="2" id="KW-0539">Nucleus</keyword>
<dbReference type="AlphaFoldDB" id="R7YQ46"/>
<sequence>MAAAQPPSRSATPSILQKRVLEEDHAPAISSPLNPDAMPRARPAARPPPREQREKRETIKKREATARGSTPDKKGKHKGPEAPSPIKYAVPEPKLEAYEPPKDPTLVSHEPTPILTPDGTVELKNPLDRPFHKAYRYLPCVADPLFPHKQWYRQTDQRPFGARMSFLDSDKRLHFDDTLTHVTNDKGWRMGRGNVAASEGSHYYEVKILRGVPSSGPPIPPGQEDNPQPHIRVGWARREAPLDAPVGYDGYSYGITDLRFETMHKSRPGKLFHSLPPSKTKKTKPGAAKPAPEPIHLADPNIREGDVIGLEIRLPSLSLHRKVVSGNYNPAVDLTDGFDDPDPTSPFKIGQAIDVIRDRMPVPYKSQMYLEHFEYRPTAPMVHYGDRSVDPKHSPLSTTPSPNHEDPALRCLPFSSINVYKNGELVGTAFENLMAFLPPASRLTGPEEQRCAFDDGMLGYLPAVAAFCGGVAQVNFGPEFWFPPAGLRREGGGGEGGAGVVDGEGDVAMGGDRESRVAEKRRLRGIGERFKEQVAEDIVWDIVDETVFFVQDGGVVHAGVQPGKAAGASAGRKDKLVED</sequence>
<dbReference type="RefSeq" id="XP_007779334.1">
    <property type="nucleotide sequence ID" value="XM_007781144.1"/>
</dbReference>
<name>R7YQ46_CONA1</name>
<dbReference type="HOGENOM" id="CLU_014420_3_0_1"/>
<dbReference type="SMART" id="SM00449">
    <property type="entry name" value="SPRY"/>
    <property type="match status" value="1"/>
</dbReference>
<dbReference type="GO" id="GO:0000976">
    <property type="term" value="F:transcription cis-regulatory region binding"/>
    <property type="evidence" value="ECO:0007669"/>
    <property type="project" value="TreeGrafter"/>
</dbReference>
<feature type="domain" description="SPRY" evidence="5">
    <location>
        <begin position="199"/>
        <end position="480"/>
    </location>
</feature>
<evidence type="ECO:0000313" key="7">
    <source>
        <dbReference type="Proteomes" id="UP000016924"/>
    </source>
</evidence>
<feature type="compositionally biased region" description="Basic and acidic residues" evidence="4">
    <location>
        <begin position="48"/>
        <end position="73"/>
    </location>
</feature>
<dbReference type="OrthoDB" id="10266026at2759"/>
<dbReference type="EMBL" id="JH767566">
    <property type="protein sequence ID" value="EON64017.1"/>
    <property type="molecule type" value="Genomic_DNA"/>
</dbReference>
<dbReference type="GeneID" id="19900558"/>
<dbReference type="InterPro" id="IPR037353">
    <property type="entry name" value="ASH2"/>
</dbReference>
<evidence type="ECO:0000313" key="6">
    <source>
        <dbReference type="EMBL" id="EON64017.1"/>
    </source>
</evidence>
<dbReference type="GO" id="GO:0048188">
    <property type="term" value="C:Set1C/COMPASS complex"/>
    <property type="evidence" value="ECO:0007669"/>
    <property type="project" value="InterPro"/>
</dbReference>
<keyword evidence="7" id="KW-1185">Reference proteome</keyword>
<proteinExistence type="inferred from homology"/>
<dbReference type="Proteomes" id="UP000016924">
    <property type="component" value="Unassembled WGS sequence"/>
</dbReference>
<evidence type="ECO:0000256" key="2">
    <source>
        <dbReference type="ARBA" id="ARBA00023242"/>
    </source>
</evidence>
<feature type="region of interest" description="Disordered" evidence="4">
    <location>
        <begin position="268"/>
        <end position="299"/>
    </location>
</feature>
<protein>
    <recommendedName>
        <fullName evidence="5">SPRY domain-containing protein</fullName>
    </recommendedName>
</protein>
<dbReference type="eggNOG" id="KOG2626">
    <property type="taxonomic scope" value="Eukaryota"/>
</dbReference>
<dbReference type="InterPro" id="IPR013320">
    <property type="entry name" value="ConA-like_dom_sf"/>
</dbReference>
<reference evidence="7" key="1">
    <citation type="submission" date="2012-06" db="EMBL/GenBank/DDBJ databases">
        <title>The genome sequence of Coniosporium apollinis CBS 100218.</title>
        <authorList>
            <consortium name="The Broad Institute Genome Sequencing Platform"/>
            <person name="Cuomo C."/>
            <person name="Gorbushina A."/>
            <person name="Noack S."/>
            <person name="Walker B."/>
            <person name="Young S.K."/>
            <person name="Zeng Q."/>
            <person name="Gargeya S."/>
            <person name="Fitzgerald M."/>
            <person name="Haas B."/>
            <person name="Abouelleil A."/>
            <person name="Alvarado L."/>
            <person name="Arachchi H.M."/>
            <person name="Berlin A.M."/>
            <person name="Chapman S.B."/>
            <person name="Goldberg J."/>
            <person name="Griggs A."/>
            <person name="Gujja S."/>
            <person name="Hansen M."/>
            <person name="Howarth C."/>
            <person name="Imamovic A."/>
            <person name="Larimer J."/>
            <person name="McCowan C."/>
            <person name="Montmayeur A."/>
            <person name="Murphy C."/>
            <person name="Neiman D."/>
            <person name="Pearson M."/>
            <person name="Priest M."/>
            <person name="Roberts A."/>
            <person name="Saif S."/>
            <person name="Shea T."/>
            <person name="Sisk P."/>
            <person name="Sykes S."/>
            <person name="Wortman J."/>
            <person name="Nusbaum C."/>
            <person name="Birren B."/>
        </authorList>
    </citation>
    <scope>NUCLEOTIDE SEQUENCE [LARGE SCALE GENOMIC DNA]</scope>
    <source>
        <strain evidence="7">CBS 100218</strain>
    </source>
</reference>
<dbReference type="Gene3D" id="2.60.120.920">
    <property type="match status" value="1"/>
</dbReference>
<feature type="region of interest" description="Disordered" evidence="4">
    <location>
        <begin position="1"/>
        <end position="93"/>
    </location>
</feature>
<evidence type="ECO:0000256" key="3">
    <source>
        <dbReference type="ARBA" id="ARBA00038149"/>
    </source>
</evidence>
<dbReference type="InterPro" id="IPR043136">
    <property type="entry name" value="B30.2/SPRY_sf"/>
</dbReference>
<dbReference type="STRING" id="1168221.R7YQ46"/>
<comment type="similarity">
    <text evidence="3">Belongs to the cclA family.</text>
</comment>
<accession>R7YQ46</accession>
<feature type="compositionally biased region" description="Low complexity" evidence="4">
    <location>
        <begin position="35"/>
        <end position="44"/>
    </location>
</feature>
<evidence type="ECO:0000256" key="1">
    <source>
        <dbReference type="ARBA" id="ARBA00004123"/>
    </source>
</evidence>
<evidence type="ECO:0000259" key="5">
    <source>
        <dbReference type="SMART" id="SM00449"/>
    </source>
</evidence>
<evidence type="ECO:0000256" key="4">
    <source>
        <dbReference type="SAM" id="MobiDB-lite"/>
    </source>
</evidence>
<comment type="subcellular location">
    <subcellularLocation>
        <location evidence="1">Nucleus</location>
    </subcellularLocation>
</comment>
<organism evidence="6 7">
    <name type="scientific">Coniosporium apollinis (strain CBS 100218)</name>
    <name type="common">Rock-inhabiting black yeast</name>
    <dbReference type="NCBI Taxonomy" id="1168221"/>
    <lineage>
        <taxon>Eukaryota</taxon>
        <taxon>Fungi</taxon>
        <taxon>Dikarya</taxon>
        <taxon>Ascomycota</taxon>
        <taxon>Pezizomycotina</taxon>
        <taxon>Dothideomycetes</taxon>
        <taxon>Dothideomycetes incertae sedis</taxon>
        <taxon>Coniosporium</taxon>
    </lineage>
</organism>
<dbReference type="CDD" id="cd12872">
    <property type="entry name" value="SPRY_Ash2"/>
    <property type="match status" value="1"/>
</dbReference>
<dbReference type="PANTHER" id="PTHR10598">
    <property type="entry name" value="SET1/ASH2 HISTONE METHYLTRANSFERASE COMPLEX SUBUNIT ASH2"/>
    <property type="match status" value="1"/>
</dbReference>
<dbReference type="PANTHER" id="PTHR10598:SF0">
    <property type="entry name" value="SET1_ASH2 HISTONE METHYLTRANSFERASE COMPLEX SUBUNIT ASH2"/>
    <property type="match status" value="1"/>
</dbReference>
<gene>
    <name evidence="6" type="ORF">W97_03247</name>
</gene>